<reference evidence="2 3" key="1">
    <citation type="journal article" date="2017" name="Mol. Biol. Evol.">
        <title>The 4-celled Tetrabaena socialis nuclear genome reveals the essential components for genetic control of cell number at the origin of multicellularity in the volvocine lineage.</title>
        <authorList>
            <person name="Featherston J."/>
            <person name="Arakaki Y."/>
            <person name="Hanschen E.R."/>
            <person name="Ferris P.J."/>
            <person name="Michod R.E."/>
            <person name="Olson B.J.S.C."/>
            <person name="Nozaki H."/>
            <person name="Durand P.M."/>
        </authorList>
    </citation>
    <scope>NUCLEOTIDE SEQUENCE [LARGE SCALE GENOMIC DNA]</scope>
    <source>
        <strain evidence="2 3">NIES-571</strain>
    </source>
</reference>
<gene>
    <name evidence="2" type="ORF">TSOC_012160</name>
</gene>
<name>A0A2J7ZNS8_9CHLO</name>
<dbReference type="AlphaFoldDB" id="A0A2J7ZNS8"/>
<keyword evidence="1" id="KW-0812">Transmembrane</keyword>
<evidence type="ECO:0000256" key="1">
    <source>
        <dbReference type="SAM" id="Phobius"/>
    </source>
</evidence>
<proteinExistence type="predicted"/>
<feature type="transmembrane region" description="Helical" evidence="1">
    <location>
        <begin position="125"/>
        <end position="142"/>
    </location>
</feature>
<evidence type="ECO:0000313" key="3">
    <source>
        <dbReference type="Proteomes" id="UP000236333"/>
    </source>
</evidence>
<dbReference type="Proteomes" id="UP000236333">
    <property type="component" value="Unassembled WGS sequence"/>
</dbReference>
<protein>
    <submittedName>
        <fullName evidence="2">Uncharacterized protein</fullName>
    </submittedName>
</protein>
<dbReference type="EMBL" id="PGGS01000766">
    <property type="protein sequence ID" value="PNH01908.1"/>
    <property type="molecule type" value="Genomic_DNA"/>
</dbReference>
<feature type="transmembrane region" description="Helical" evidence="1">
    <location>
        <begin position="100"/>
        <end position="119"/>
    </location>
</feature>
<evidence type="ECO:0000313" key="2">
    <source>
        <dbReference type="EMBL" id="PNH01908.1"/>
    </source>
</evidence>
<keyword evidence="3" id="KW-1185">Reference proteome</keyword>
<accession>A0A2J7ZNS8</accession>
<keyword evidence="1" id="KW-0472">Membrane</keyword>
<sequence length="157" mass="17016">MQRASLSLLRSAIGGSAQLEVPLQRTLAASFSTSGSFGPSSSSATPSPAVRPSLLASLGSTGLCSPQGVRFHGDLKPEVRGDAVGNWSEMRASFNKERPSSLGGSYYSNVLVMGFAYWLNEAYYFPPRTLYIGALVFLLLYVRKAFFSTPMAFKHEY</sequence>
<organism evidence="2 3">
    <name type="scientific">Tetrabaena socialis</name>
    <dbReference type="NCBI Taxonomy" id="47790"/>
    <lineage>
        <taxon>Eukaryota</taxon>
        <taxon>Viridiplantae</taxon>
        <taxon>Chlorophyta</taxon>
        <taxon>core chlorophytes</taxon>
        <taxon>Chlorophyceae</taxon>
        <taxon>CS clade</taxon>
        <taxon>Chlamydomonadales</taxon>
        <taxon>Tetrabaenaceae</taxon>
        <taxon>Tetrabaena</taxon>
    </lineage>
</organism>
<comment type="caution">
    <text evidence="2">The sequence shown here is derived from an EMBL/GenBank/DDBJ whole genome shotgun (WGS) entry which is preliminary data.</text>
</comment>
<keyword evidence="1" id="KW-1133">Transmembrane helix</keyword>
<dbReference type="OrthoDB" id="528765at2759"/>